<evidence type="ECO:0000256" key="6">
    <source>
        <dbReference type="SAM" id="MobiDB-lite"/>
    </source>
</evidence>
<dbReference type="InterPro" id="IPR036957">
    <property type="entry name" value="Znf_PARP_sf"/>
</dbReference>
<evidence type="ECO:0000313" key="10">
    <source>
        <dbReference type="Proteomes" id="UP000789595"/>
    </source>
</evidence>
<comment type="subcellular location">
    <subcellularLocation>
        <location evidence="1">Nucleus</location>
    </subcellularLocation>
</comment>
<evidence type="ECO:0000256" key="5">
    <source>
        <dbReference type="ARBA" id="ARBA00023242"/>
    </source>
</evidence>
<dbReference type="InterPro" id="IPR001510">
    <property type="entry name" value="Znf_PARP"/>
</dbReference>
<dbReference type="SMART" id="SM01336">
    <property type="entry name" value="zf-PARP"/>
    <property type="match status" value="1"/>
</dbReference>
<keyword evidence="4" id="KW-0862">Zinc</keyword>
<feature type="domain" description="PARP-type" evidence="7">
    <location>
        <begin position="146"/>
        <end position="240"/>
    </location>
</feature>
<dbReference type="EMBL" id="HBIW01000824">
    <property type="protein sequence ID" value="CAE0685270.1"/>
    <property type="molecule type" value="Transcribed_RNA"/>
</dbReference>
<feature type="region of interest" description="Disordered" evidence="6">
    <location>
        <begin position="282"/>
        <end position="318"/>
    </location>
</feature>
<dbReference type="GO" id="GO:0005634">
    <property type="term" value="C:nucleus"/>
    <property type="evidence" value="ECO:0007669"/>
    <property type="project" value="UniProtKB-SubCell"/>
</dbReference>
<sequence>MDETKAADAAALDASILPTMAAAEATLQELDAVVKPEPTIDALSINTYAGPPPRTSGRRRKPSVLVHQVSVDEDDGGLYVQPAPRPVYQGGVRLSALRVKQLVDSDQATLDRDEICEAMDVDGKVSQTDYGRCGGMLSGRLGPNKFIVDYAKGLRSKCKRHRCKHAFRDGELRVGKIPPRARKDVPARRVHWYHPACIFKSFERASKKTKTIDTIEEIEGFEELHKADQRDLAKRVDEWAARKAESLAMYKPKKKKARRESPSAVALALAVAEAAAAPKKLRMDPGGSEFVTPPSSPKPKVRTVTPCDGPSSDEDVSLDGSSHCMFLPEPVISVEESMEMPLMEMPLDSLAYVDANDTLDFGALLPSIFDEVEG</sequence>
<dbReference type="PROSITE" id="PS50064">
    <property type="entry name" value="ZF_PARP_2"/>
    <property type="match status" value="1"/>
</dbReference>
<keyword evidence="3" id="KW-0863">Zinc-finger</keyword>
<gene>
    <name evidence="8" type="ORF">PCAL00307_LOCUS704</name>
    <name evidence="9" type="ORF">PECAL_1P34160</name>
</gene>
<protein>
    <recommendedName>
        <fullName evidence="7">PARP-type domain-containing protein</fullName>
    </recommendedName>
</protein>
<dbReference type="Proteomes" id="UP000789595">
    <property type="component" value="Unassembled WGS sequence"/>
</dbReference>
<evidence type="ECO:0000313" key="9">
    <source>
        <dbReference type="EMBL" id="CAH0366902.1"/>
    </source>
</evidence>
<evidence type="ECO:0000256" key="2">
    <source>
        <dbReference type="ARBA" id="ARBA00022723"/>
    </source>
</evidence>
<keyword evidence="5" id="KW-0539">Nucleus</keyword>
<dbReference type="AlphaFoldDB" id="A0A7S4E216"/>
<reference evidence="8" key="1">
    <citation type="submission" date="2021-01" db="EMBL/GenBank/DDBJ databases">
        <authorList>
            <person name="Corre E."/>
            <person name="Pelletier E."/>
            <person name="Niang G."/>
            <person name="Scheremetjew M."/>
            <person name="Finn R."/>
            <person name="Kale V."/>
            <person name="Holt S."/>
            <person name="Cochrane G."/>
            <person name="Meng A."/>
            <person name="Brown T."/>
            <person name="Cohen L."/>
        </authorList>
    </citation>
    <scope>NUCLEOTIDE SEQUENCE</scope>
    <source>
        <strain evidence="8">CCMP1756</strain>
    </source>
</reference>
<evidence type="ECO:0000259" key="7">
    <source>
        <dbReference type="PROSITE" id="PS50064"/>
    </source>
</evidence>
<dbReference type="SUPFAM" id="SSF57716">
    <property type="entry name" value="Glucocorticoid receptor-like (DNA-binding domain)"/>
    <property type="match status" value="1"/>
</dbReference>
<evidence type="ECO:0000313" key="8">
    <source>
        <dbReference type="EMBL" id="CAE0685270.1"/>
    </source>
</evidence>
<name>A0A7S4E216_9STRA</name>
<dbReference type="OrthoDB" id="206088at2759"/>
<organism evidence="8">
    <name type="scientific">Pelagomonas calceolata</name>
    <dbReference type="NCBI Taxonomy" id="35677"/>
    <lineage>
        <taxon>Eukaryota</taxon>
        <taxon>Sar</taxon>
        <taxon>Stramenopiles</taxon>
        <taxon>Ochrophyta</taxon>
        <taxon>Pelagophyceae</taxon>
        <taxon>Pelagomonadales</taxon>
        <taxon>Pelagomonadaceae</taxon>
        <taxon>Pelagomonas</taxon>
    </lineage>
</organism>
<keyword evidence="10" id="KW-1185">Reference proteome</keyword>
<reference evidence="9" key="2">
    <citation type="submission" date="2021-11" db="EMBL/GenBank/DDBJ databases">
        <authorList>
            <consortium name="Genoscope - CEA"/>
            <person name="William W."/>
        </authorList>
    </citation>
    <scope>NUCLEOTIDE SEQUENCE</scope>
</reference>
<dbReference type="GO" id="GO:0003677">
    <property type="term" value="F:DNA binding"/>
    <property type="evidence" value="ECO:0007669"/>
    <property type="project" value="InterPro"/>
</dbReference>
<dbReference type="GO" id="GO:0008270">
    <property type="term" value="F:zinc ion binding"/>
    <property type="evidence" value="ECO:0007669"/>
    <property type="project" value="UniProtKB-KW"/>
</dbReference>
<accession>A0A7S4E216</accession>
<dbReference type="EMBL" id="CAKKNE010000001">
    <property type="protein sequence ID" value="CAH0366902.1"/>
    <property type="molecule type" value="Genomic_DNA"/>
</dbReference>
<dbReference type="Gene3D" id="3.30.1740.10">
    <property type="entry name" value="Zinc finger, PARP-type"/>
    <property type="match status" value="1"/>
</dbReference>
<keyword evidence="2" id="KW-0479">Metal-binding</keyword>
<evidence type="ECO:0000256" key="4">
    <source>
        <dbReference type="ARBA" id="ARBA00022833"/>
    </source>
</evidence>
<evidence type="ECO:0000256" key="3">
    <source>
        <dbReference type="ARBA" id="ARBA00022771"/>
    </source>
</evidence>
<dbReference type="Pfam" id="PF00645">
    <property type="entry name" value="zf-PARP"/>
    <property type="match status" value="1"/>
</dbReference>
<proteinExistence type="predicted"/>
<evidence type="ECO:0000256" key="1">
    <source>
        <dbReference type="ARBA" id="ARBA00004123"/>
    </source>
</evidence>